<evidence type="ECO:0000313" key="4">
    <source>
        <dbReference type="Proteomes" id="UP000184330"/>
    </source>
</evidence>
<dbReference type="InterPro" id="IPR002110">
    <property type="entry name" value="Ankyrin_rpt"/>
</dbReference>
<feature type="region of interest" description="Disordered" evidence="2">
    <location>
        <begin position="391"/>
        <end position="416"/>
    </location>
</feature>
<proteinExistence type="predicted"/>
<organism evidence="3 4">
    <name type="scientific">Phialocephala subalpina</name>
    <dbReference type="NCBI Taxonomy" id="576137"/>
    <lineage>
        <taxon>Eukaryota</taxon>
        <taxon>Fungi</taxon>
        <taxon>Dikarya</taxon>
        <taxon>Ascomycota</taxon>
        <taxon>Pezizomycotina</taxon>
        <taxon>Leotiomycetes</taxon>
        <taxon>Helotiales</taxon>
        <taxon>Mollisiaceae</taxon>
        <taxon>Phialocephala</taxon>
        <taxon>Phialocephala fortinii species complex</taxon>
    </lineage>
</organism>
<feature type="repeat" description="ANK" evidence="1">
    <location>
        <begin position="59"/>
        <end position="91"/>
    </location>
</feature>
<accession>A0A1L7XCG6</accession>
<dbReference type="AlphaFoldDB" id="A0A1L7XCG6"/>
<feature type="compositionally biased region" description="Polar residues" evidence="2">
    <location>
        <begin position="486"/>
        <end position="496"/>
    </location>
</feature>
<reference evidence="3 4" key="1">
    <citation type="submission" date="2016-03" db="EMBL/GenBank/DDBJ databases">
        <authorList>
            <person name="Ploux O."/>
        </authorList>
    </citation>
    <scope>NUCLEOTIDE SEQUENCE [LARGE SCALE GENOMIC DNA]</scope>
    <source>
        <strain evidence="3 4">UAMH 11012</strain>
    </source>
</reference>
<dbReference type="EMBL" id="FJOG01000021">
    <property type="protein sequence ID" value="CZR62712.1"/>
    <property type="molecule type" value="Genomic_DNA"/>
</dbReference>
<gene>
    <name evidence="3" type="ORF">PAC_12609</name>
</gene>
<evidence type="ECO:0000256" key="2">
    <source>
        <dbReference type="SAM" id="MobiDB-lite"/>
    </source>
</evidence>
<feature type="region of interest" description="Disordered" evidence="2">
    <location>
        <begin position="711"/>
        <end position="754"/>
    </location>
</feature>
<keyword evidence="4" id="KW-1185">Reference proteome</keyword>
<dbReference type="InterPro" id="IPR036770">
    <property type="entry name" value="Ankyrin_rpt-contain_sf"/>
</dbReference>
<name>A0A1L7XCG6_9HELO</name>
<feature type="region of interest" description="Disordered" evidence="2">
    <location>
        <begin position="558"/>
        <end position="597"/>
    </location>
</feature>
<dbReference type="SUPFAM" id="SSF48403">
    <property type="entry name" value="Ankyrin repeat"/>
    <property type="match status" value="1"/>
</dbReference>
<feature type="region of interest" description="Disordered" evidence="2">
    <location>
        <begin position="166"/>
        <end position="203"/>
    </location>
</feature>
<protein>
    <submittedName>
        <fullName evidence="3">Uncharacterized protein</fullName>
    </submittedName>
</protein>
<dbReference type="PROSITE" id="PS50088">
    <property type="entry name" value="ANK_REPEAT"/>
    <property type="match status" value="1"/>
</dbReference>
<feature type="compositionally biased region" description="Basic and acidic residues" evidence="2">
    <location>
        <begin position="727"/>
        <end position="736"/>
    </location>
</feature>
<feature type="region of interest" description="Disordered" evidence="2">
    <location>
        <begin position="773"/>
        <end position="825"/>
    </location>
</feature>
<dbReference type="PROSITE" id="PS50297">
    <property type="entry name" value="ANK_REP_REGION"/>
    <property type="match status" value="1"/>
</dbReference>
<sequence length="825" mass="90045">MLSERSALPLGEILLANDRAVETPLLKELKSSSGHLDLQTTPVLQSLIQVSDINMRDENGHTALAIAAGTGNRVAVSLILNAGANPNTRSYHETSVIAHASAKMAQAQHKGQDRLHSKILSCIVLLVDHGAKAVVTYFDEFYVHTAPTIVERSSIRGNVLKVLLPKPRGGSSEKSSRTRKKAKSSSVDNVDKEPDIYRKRRPRREASLWSTAATIDKAEYKLPGRASVHHTSRYIDTLSIDSLMMAGSSIEGVHQPTRQSVASELESSSLPRSFLSPISYQMPTHTRLPGSHNSVTNYGYGQCRFCAGSSVGCSWGCENMMGCFNFPRPLVLQPSTLSIDNGNCDQSALHNSVARDFYPRGSRRTTEVISNDSSNLTYTALYELDASTSSMRHSCDNVDSSRKLDSSSTSLTSPLPSQVSNWIQAQVTTALLPQLPQRQQNLQNQGCKTSEHESSSEDASRLSDSRDAQEYRIATATNSRKRPGNYISSQSDTQTGARELESSRQACDSSCQSKYTAPSPANAFPAIGQVEFPGCTSQAIIPQSPRELTQTIDRRILKRRKHDIRGDPASASEKPTSSSRGHGVDVQPHNDPASRSGQSKIIEMATNKCLISARHPGRLARTGSNNTSLDAHSNFTGESLVSSDTNQIATDPKYPVPAAADHNEWFEVTPVAQIQQNFNINWSPLQATFSGPAWLAPPDIWSPLEQSYLGTSQENGPLDMSPYTQDHWNKNPDQEPHSTLLRENSAPGSYSFLGAGSHDGCTEVDRWSLDHINDSNEIPASGPAPDANYSSHDVSSQLSSPRSTPWPRIPDTDRLVEDNIYDAEG</sequence>
<feature type="compositionally biased region" description="Polar residues" evidence="2">
    <location>
        <begin position="788"/>
        <end position="803"/>
    </location>
</feature>
<feature type="region of interest" description="Disordered" evidence="2">
    <location>
        <begin position="439"/>
        <end position="504"/>
    </location>
</feature>
<evidence type="ECO:0000256" key="1">
    <source>
        <dbReference type="PROSITE-ProRule" id="PRU00023"/>
    </source>
</evidence>
<dbReference type="Gene3D" id="1.25.40.20">
    <property type="entry name" value="Ankyrin repeat-containing domain"/>
    <property type="match status" value="1"/>
</dbReference>
<dbReference type="OrthoDB" id="194358at2759"/>
<feature type="compositionally biased region" description="Basic and acidic residues" evidence="2">
    <location>
        <begin position="393"/>
        <end position="405"/>
    </location>
</feature>
<keyword evidence="1" id="KW-0040">ANK repeat</keyword>
<feature type="compositionally biased region" description="Low complexity" evidence="2">
    <location>
        <begin position="406"/>
        <end position="416"/>
    </location>
</feature>
<evidence type="ECO:0000313" key="3">
    <source>
        <dbReference type="EMBL" id="CZR62712.1"/>
    </source>
</evidence>
<feature type="compositionally biased region" description="Basic and acidic residues" evidence="2">
    <location>
        <begin position="449"/>
        <end position="470"/>
    </location>
</feature>
<dbReference type="Proteomes" id="UP000184330">
    <property type="component" value="Unassembled WGS sequence"/>
</dbReference>